<evidence type="ECO:0000256" key="6">
    <source>
        <dbReference type="ARBA" id="ARBA00022840"/>
    </source>
</evidence>
<feature type="compositionally biased region" description="Low complexity" evidence="10">
    <location>
        <begin position="1"/>
        <end position="16"/>
    </location>
</feature>
<dbReference type="SUPFAM" id="SSF52540">
    <property type="entry name" value="P-loop containing nucleoside triphosphate hydrolases"/>
    <property type="match status" value="2"/>
</dbReference>
<feature type="domain" description="Helicase C-terminal" evidence="12">
    <location>
        <begin position="284"/>
        <end position="429"/>
    </location>
</feature>
<evidence type="ECO:0000256" key="5">
    <source>
        <dbReference type="ARBA" id="ARBA00022806"/>
    </source>
</evidence>
<evidence type="ECO:0000256" key="2">
    <source>
        <dbReference type="ARBA" id="ARBA00012552"/>
    </source>
</evidence>
<dbReference type="InterPro" id="IPR001650">
    <property type="entry name" value="Helicase_C-like"/>
</dbReference>
<dbReference type="SMART" id="SM00487">
    <property type="entry name" value="DEXDc"/>
    <property type="match status" value="1"/>
</dbReference>
<evidence type="ECO:0000256" key="9">
    <source>
        <dbReference type="PROSITE-ProRule" id="PRU00552"/>
    </source>
</evidence>
<gene>
    <name evidence="14" type="ORF">SINC0208_LOCUS2909</name>
</gene>
<dbReference type="PANTHER" id="PTHR47958">
    <property type="entry name" value="ATP-DEPENDENT RNA HELICASE DBP3"/>
    <property type="match status" value="1"/>
</dbReference>
<evidence type="ECO:0000256" key="1">
    <source>
        <dbReference type="ARBA" id="ARBA00004123"/>
    </source>
</evidence>
<keyword evidence="5" id="KW-0347">Helicase</keyword>
<comment type="subcellular location">
    <subcellularLocation>
        <location evidence="1">Nucleus</location>
    </subcellularLocation>
</comment>
<evidence type="ECO:0000256" key="4">
    <source>
        <dbReference type="ARBA" id="ARBA00022801"/>
    </source>
</evidence>
<dbReference type="SMART" id="SM00490">
    <property type="entry name" value="HELICc"/>
    <property type="match status" value="1"/>
</dbReference>
<dbReference type="EC" id="3.6.4.13" evidence="2"/>
<dbReference type="GO" id="GO:0003676">
    <property type="term" value="F:nucleic acid binding"/>
    <property type="evidence" value="ECO:0007669"/>
    <property type="project" value="InterPro"/>
</dbReference>
<feature type="region of interest" description="Disordered" evidence="10">
    <location>
        <begin position="1"/>
        <end position="28"/>
    </location>
</feature>
<proteinExistence type="inferred from homology"/>
<dbReference type="PROSITE" id="PS51195">
    <property type="entry name" value="Q_MOTIF"/>
    <property type="match status" value="1"/>
</dbReference>
<feature type="domain" description="Helicase ATP-binding" evidence="11">
    <location>
        <begin position="80"/>
        <end position="256"/>
    </location>
</feature>
<dbReference type="PROSITE" id="PS51192">
    <property type="entry name" value="HELICASE_ATP_BIND_1"/>
    <property type="match status" value="1"/>
</dbReference>
<accession>A0A7S3MV58</accession>
<evidence type="ECO:0000256" key="8">
    <source>
        <dbReference type="ARBA" id="ARBA00038213"/>
    </source>
</evidence>
<dbReference type="EMBL" id="HBIH01007051">
    <property type="protein sequence ID" value="CAE0322326.1"/>
    <property type="molecule type" value="Transcribed_RNA"/>
</dbReference>
<evidence type="ECO:0000256" key="10">
    <source>
        <dbReference type="SAM" id="MobiDB-lite"/>
    </source>
</evidence>
<keyword evidence="3" id="KW-0547">Nucleotide-binding</keyword>
<keyword evidence="6" id="KW-0067">ATP-binding</keyword>
<dbReference type="GO" id="GO:0005524">
    <property type="term" value="F:ATP binding"/>
    <property type="evidence" value="ECO:0007669"/>
    <property type="project" value="UniProtKB-KW"/>
</dbReference>
<evidence type="ECO:0000259" key="12">
    <source>
        <dbReference type="PROSITE" id="PS51194"/>
    </source>
</evidence>
<organism evidence="14">
    <name type="scientific">Strombidium inclinatum</name>
    <dbReference type="NCBI Taxonomy" id="197538"/>
    <lineage>
        <taxon>Eukaryota</taxon>
        <taxon>Sar</taxon>
        <taxon>Alveolata</taxon>
        <taxon>Ciliophora</taxon>
        <taxon>Intramacronucleata</taxon>
        <taxon>Spirotrichea</taxon>
        <taxon>Oligotrichia</taxon>
        <taxon>Strombidiidae</taxon>
        <taxon>Strombidium</taxon>
    </lineage>
</organism>
<dbReference type="CDD" id="cd18787">
    <property type="entry name" value="SF2_C_DEAD"/>
    <property type="match status" value="1"/>
</dbReference>
<evidence type="ECO:0000259" key="13">
    <source>
        <dbReference type="PROSITE" id="PS51195"/>
    </source>
</evidence>
<comment type="similarity">
    <text evidence="8">Belongs to the DEAD box helicase family. DECD subfamily.</text>
</comment>
<dbReference type="InterPro" id="IPR014001">
    <property type="entry name" value="Helicase_ATP-bd"/>
</dbReference>
<feature type="domain" description="DEAD-box RNA helicase Q" evidence="13">
    <location>
        <begin position="49"/>
        <end position="77"/>
    </location>
</feature>
<reference evidence="14" key="1">
    <citation type="submission" date="2021-01" db="EMBL/GenBank/DDBJ databases">
        <authorList>
            <person name="Corre E."/>
            <person name="Pelletier E."/>
            <person name="Niang G."/>
            <person name="Scheremetjew M."/>
            <person name="Finn R."/>
            <person name="Kale V."/>
            <person name="Holt S."/>
            <person name="Cochrane G."/>
            <person name="Meng A."/>
            <person name="Brown T."/>
            <person name="Cohen L."/>
        </authorList>
    </citation>
    <scope>NUCLEOTIDE SEQUENCE</scope>
    <source>
        <strain evidence="14">S3</strain>
    </source>
</reference>
<dbReference type="GO" id="GO:0005634">
    <property type="term" value="C:nucleus"/>
    <property type="evidence" value="ECO:0007669"/>
    <property type="project" value="UniProtKB-SubCell"/>
</dbReference>
<sequence>MTTRTSSNTKTSTTETIPPTRMEPTVTPSKLGLADRPLRVTQFTGVNSSGFKDFVLKSELNRAIKNNGFEHPSEVQQDCIPAAIEGRDIICQARAGTGKTAVFIIAILNQMVEEDAKPGMALIMANTRELANQIKNEFDRFTEFMPWVRKECFLGGQNIKDQQKILKNEQKAPHIVIGTPGRILQLVNEKSLKLDNNKIFVLDECDKLIHETDMRDQVQKIFVKGNPQRQVMMFSATFPADCKVNCRKFMKDPFELYVDSDSGLVLHGLKQYFVKLENNAKISKLIQLLDDLEFNQVVVFTEKKAYAHKLNEVIQNEKFPSIVCHSDMSTDQRIAVYNKFKEGKHRILVSTDLMGRGIDIEKVNVVFNFDMPKDEHQYMHRVGRAGRFGTKGLAISFISTPDDTELLDKIQSKFEVKVEELPSVIEKSHYMNN</sequence>
<dbReference type="Pfam" id="PF00270">
    <property type="entry name" value="DEAD"/>
    <property type="match status" value="1"/>
</dbReference>
<feature type="short sequence motif" description="Q motif" evidence="9">
    <location>
        <begin position="49"/>
        <end position="77"/>
    </location>
</feature>
<evidence type="ECO:0000313" key="14">
    <source>
        <dbReference type="EMBL" id="CAE0322326.1"/>
    </source>
</evidence>
<dbReference type="InterPro" id="IPR011545">
    <property type="entry name" value="DEAD/DEAH_box_helicase_dom"/>
</dbReference>
<keyword evidence="4" id="KW-0378">Hydrolase</keyword>
<name>A0A7S3MV58_9SPIT</name>
<dbReference type="InterPro" id="IPR027417">
    <property type="entry name" value="P-loop_NTPase"/>
</dbReference>
<keyword evidence="7" id="KW-0539">Nucleus</keyword>
<evidence type="ECO:0000256" key="7">
    <source>
        <dbReference type="ARBA" id="ARBA00023242"/>
    </source>
</evidence>
<dbReference type="Pfam" id="PF00271">
    <property type="entry name" value="Helicase_C"/>
    <property type="match status" value="1"/>
</dbReference>
<dbReference type="GO" id="GO:0016787">
    <property type="term" value="F:hydrolase activity"/>
    <property type="evidence" value="ECO:0007669"/>
    <property type="project" value="UniProtKB-KW"/>
</dbReference>
<protein>
    <recommendedName>
        <fullName evidence="2">RNA helicase</fullName>
        <ecNumber evidence="2">3.6.4.13</ecNumber>
    </recommendedName>
</protein>
<dbReference type="InterPro" id="IPR014014">
    <property type="entry name" value="RNA_helicase_DEAD_Q_motif"/>
</dbReference>
<evidence type="ECO:0000256" key="3">
    <source>
        <dbReference type="ARBA" id="ARBA00022741"/>
    </source>
</evidence>
<dbReference type="PROSITE" id="PS51194">
    <property type="entry name" value="HELICASE_CTER"/>
    <property type="match status" value="1"/>
</dbReference>
<dbReference type="AlphaFoldDB" id="A0A7S3MV58"/>
<dbReference type="Gene3D" id="3.40.50.300">
    <property type="entry name" value="P-loop containing nucleotide triphosphate hydrolases"/>
    <property type="match status" value="2"/>
</dbReference>
<dbReference type="FunFam" id="3.40.50.300:FF:000111">
    <property type="entry name" value="DEAD-box ATP-dependent RNA helicase"/>
    <property type="match status" value="1"/>
</dbReference>
<dbReference type="GO" id="GO:0003724">
    <property type="term" value="F:RNA helicase activity"/>
    <property type="evidence" value="ECO:0007669"/>
    <property type="project" value="UniProtKB-EC"/>
</dbReference>
<evidence type="ECO:0000259" key="11">
    <source>
        <dbReference type="PROSITE" id="PS51192"/>
    </source>
</evidence>